<sequence length="54" mass="5908">MRPLSSELSLASSSLLSLRPRTNATVTTTSLVVLLLEYRWLLGGQTGDDCGDRR</sequence>
<dbReference type="Proteomes" id="UP000000763">
    <property type="component" value="Chromosome 1"/>
</dbReference>
<reference evidence="3" key="2">
    <citation type="journal article" date="2005" name="Nature">
        <title>The map-based sequence of the rice genome.</title>
        <authorList>
            <consortium name="International rice genome sequencing project (IRGSP)"/>
            <person name="Matsumoto T."/>
            <person name="Wu J."/>
            <person name="Kanamori H."/>
            <person name="Katayose Y."/>
            <person name="Fujisawa M."/>
            <person name="Namiki N."/>
            <person name="Mizuno H."/>
            <person name="Yamamoto K."/>
            <person name="Antonio B.A."/>
            <person name="Baba T."/>
            <person name="Sakata K."/>
            <person name="Nagamura Y."/>
            <person name="Aoki H."/>
            <person name="Arikawa K."/>
            <person name="Arita K."/>
            <person name="Bito T."/>
            <person name="Chiden Y."/>
            <person name="Fujitsuka N."/>
            <person name="Fukunaka R."/>
            <person name="Hamada M."/>
            <person name="Harada C."/>
            <person name="Hayashi A."/>
            <person name="Hijishita S."/>
            <person name="Honda M."/>
            <person name="Hosokawa S."/>
            <person name="Ichikawa Y."/>
            <person name="Idonuma A."/>
            <person name="Iijima M."/>
            <person name="Ikeda M."/>
            <person name="Ikeno M."/>
            <person name="Ito K."/>
            <person name="Ito S."/>
            <person name="Ito T."/>
            <person name="Ito Y."/>
            <person name="Ito Y."/>
            <person name="Iwabuchi A."/>
            <person name="Kamiya K."/>
            <person name="Karasawa W."/>
            <person name="Kurita K."/>
            <person name="Katagiri S."/>
            <person name="Kikuta A."/>
            <person name="Kobayashi H."/>
            <person name="Kobayashi N."/>
            <person name="Machita K."/>
            <person name="Maehara T."/>
            <person name="Masukawa M."/>
            <person name="Mizubayashi T."/>
            <person name="Mukai Y."/>
            <person name="Nagasaki H."/>
            <person name="Nagata Y."/>
            <person name="Naito S."/>
            <person name="Nakashima M."/>
            <person name="Nakama Y."/>
            <person name="Nakamichi Y."/>
            <person name="Nakamura M."/>
            <person name="Meguro A."/>
            <person name="Negishi M."/>
            <person name="Ohta I."/>
            <person name="Ohta T."/>
            <person name="Okamoto M."/>
            <person name="Ono N."/>
            <person name="Saji S."/>
            <person name="Sakaguchi M."/>
            <person name="Sakai K."/>
            <person name="Shibata M."/>
            <person name="Shimokawa T."/>
            <person name="Song J."/>
            <person name="Takazaki Y."/>
            <person name="Terasawa K."/>
            <person name="Tsugane M."/>
            <person name="Tsuji K."/>
            <person name="Ueda S."/>
            <person name="Waki K."/>
            <person name="Yamagata H."/>
            <person name="Yamamoto M."/>
            <person name="Yamamoto S."/>
            <person name="Yamane H."/>
            <person name="Yoshiki S."/>
            <person name="Yoshihara R."/>
            <person name="Yukawa K."/>
            <person name="Zhong H."/>
            <person name="Yano M."/>
            <person name="Yuan Q."/>
            <person name="Ouyang S."/>
            <person name="Liu J."/>
            <person name="Jones K.M."/>
            <person name="Gansberger K."/>
            <person name="Moffat K."/>
            <person name="Hill J."/>
            <person name="Bera J."/>
            <person name="Fadrosh D."/>
            <person name="Jin S."/>
            <person name="Johri S."/>
            <person name="Kim M."/>
            <person name="Overton L."/>
            <person name="Reardon M."/>
            <person name="Tsitrin T."/>
            <person name="Vuong H."/>
            <person name="Weaver B."/>
            <person name="Ciecko A."/>
            <person name="Tallon L."/>
            <person name="Jackson J."/>
            <person name="Pai G."/>
            <person name="Aken S.V."/>
            <person name="Utterback T."/>
            <person name="Reidmuller S."/>
            <person name="Feldblyum T."/>
            <person name="Hsiao J."/>
            <person name="Zismann V."/>
            <person name="Iobst S."/>
            <person name="de Vazeille A.R."/>
            <person name="Buell C.R."/>
            <person name="Ying K."/>
            <person name="Li Y."/>
            <person name="Lu T."/>
            <person name="Huang Y."/>
            <person name="Zhao Q."/>
            <person name="Feng Q."/>
            <person name="Zhang L."/>
            <person name="Zhu J."/>
            <person name="Weng Q."/>
            <person name="Mu J."/>
            <person name="Lu Y."/>
            <person name="Fan D."/>
            <person name="Liu Y."/>
            <person name="Guan J."/>
            <person name="Zhang Y."/>
            <person name="Yu S."/>
            <person name="Liu X."/>
            <person name="Zhang Y."/>
            <person name="Hong G."/>
            <person name="Han B."/>
            <person name="Choisne N."/>
            <person name="Demange N."/>
            <person name="Orjeda G."/>
            <person name="Samain S."/>
            <person name="Cattolico L."/>
            <person name="Pelletier E."/>
            <person name="Couloux A."/>
            <person name="Segurens B."/>
            <person name="Wincker P."/>
            <person name="D'Hont A."/>
            <person name="Scarpelli C."/>
            <person name="Weissenbach J."/>
            <person name="Salanoubat M."/>
            <person name="Quetier F."/>
            <person name="Yu Y."/>
            <person name="Kim H.R."/>
            <person name="Rambo T."/>
            <person name="Currie J."/>
            <person name="Collura K."/>
            <person name="Luo M."/>
            <person name="Yang T."/>
            <person name="Ammiraju J.S.S."/>
            <person name="Engler F."/>
            <person name="Soderlund C."/>
            <person name="Wing R.A."/>
            <person name="Palmer L.E."/>
            <person name="de la Bastide M."/>
            <person name="Spiegel L."/>
            <person name="Nascimento L."/>
            <person name="Zutavern T."/>
            <person name="O'Shaughnessy A."/>
            <person name="Dike S."/>
            <person name="Dedhia N."/>
            <person name="Preston R."/>
            <person name="Balija V."/>
            <person name="McCombie W.R."/>
            <person name="Chow T."/>
            <person name="Chen H."/>
            <person name="Chung M."/>
            <person name="Chen C."/>
            <person name="Shaw J."/>
            <person name="Wu H."/>
            <person name="Hsiao K."/>
            <person name="Chao Y."/>
            <person name="Chu M."/>
            <person name="Cheng C."/>
            <person name="Hour A."/>
            <person name="Lee P."/>
            <person name="Lin S."/>
            <person name="Lin Y."/>
            <person name="Liou J."/>
            <person name="Liu S."/>
            <person name="Hsing Y."/>
            <person name="Raghuvanshi S."/>
            <person name="Mohanty A."/>
            <person name="Bharti A.K."/>
            <person name="Gaur A."/>
            <person name="Gupta V."/>
            <person name="Kumar D."/>
            <person name="Ravi V."/>
            <person name="Vij S."/>
            <person name="Kapur A."/>
            <person name="Khurana P."/>
            <person name="Khurana P."/>
            <person name="Khurana J.P."/>
            <person name="Tyagi A.K."/>
            <person name="Gaikwad K."/>
            <person name="Singh A."/>
            <person name="Dalal V."/>
            <person name="Srivastava S."/>
            <person name="Dixit A."/>
            <person name="Pal A.K."/>
            <person name="Ghazi I.A."/>
            <person name="Yadav M."/>
            <person name="Pandit A."/>
            <person name="Bhargava A."/>
            <person name="Sureshbabu K."/>
            <person name="Batra K."/>
            <person name="Sharma T.R."/>
            <person name="Mohapatra T."/>
            <person name="Singh N.K."/>
            <person name="Messing J."/>
            <person name="Nelson A.B."/>
            <person name="Fuks G."/>
            <person name="Kavchok S."/>
            <person name="Keizer G."/>
            <person name="Linton E."/>
            <person name="Llaca V."/>
            <person name="Song R."/>
            <person name="Tanyolac B."/>
            <person name="Young S."/>
            <person name="Ho-Il K."/>
            <person name="Hahn J.H."/>
            <person name="Sangsakoo G."/>
            <person name="Vanavichit A."/>
            <person name="de Mattos Luiz.A.T."/>
            <person name="Zimmer P.D."/>
            <person name="Malone G."/>
            <person name="Dellagostin O."/>
            <person name="de Oliveira A.C."/>
            <person name="Bevan M."/>
            <person name="Bancroft I."/>
            <person name="Minx P."/>
            <person name="Cordum H."/>
            <person name="Wilson R."/>
            <person name="Cheng Z."/>
            <person name="Jin W."/>
            <person name="Jiang J."/>
            <person name="Leong S.A."/>
            <person name="Iwama H."/>
            <person name="Gojobori T."/>
            <person name="Itoh T."/>
            <person name="Niimura Y."/>
            <person name="Fujii Y."/>
            <person name="Habara T."/>
            <person name="Sakai H."/>
            <person name="Sato Y."/>
            <person name="Wilson G."/>
            <person name="Kumar K."/>
            <person name="McCouch S."/>
            <person name="Juretic N."/>
            <person name="Hoen D."/>
            <person name="Wright S."/>
            <person name="Bruskiewich R."/>
            <person name="Bureau T."/>
            <person name="Miyao A."/>
            <person name="Hirochika H."/>
            <person name="Nishikawa T."/>
            <person name="Kadowaki K."/>
            <person name="Sugiura M."/>
            <person name="Burr B."/>
            <person name="Sasaki T."/>
        </authorList>
    </citation>
    <scope>NUCLEOTIDE SEQUENCE [LARGE SCALE GENOMIC DNA]</scope>
    <source>
        <strain evidence="3">cv. Nipponbare</strain>
    </source>
</reference>
<dbReference type="EMBL" id="AP003258">
    <property type="protein sequence ID" value="BAD52923.1"/>
    <property type="molecule type" value="Genomic_DNA"/>
</dbReference>
<evidence type="ECO:0000313" key="1">
    <source>
        <dbReference type="EMBL" id="BAD52923.1"/>
    </source>
</evidence>
<accession>Q5Z8P8</accession>
<dbReference type="Proteomes" id="UP000817658">
    <property type="component" value="Chromosome 1"/>
</dbReference>
<name>Q5Z8P8_ORYSJ</name>
<reference evidence="2" key="1">
    <citation type="journal article" date="2002" name="Nature">
        <title>The genome sequence and structure of rice chromosome 1.</title>
        <authorList>
            <person name="Sasaki T."/>
            <person name="Matsumoto T."/>
            <person name="Yamamoto K."/>
            <person name="Sakata K."/>
            <person name="Baba T."/>
            <person name="Katayose Y."/>
            <person name="Wu J."/>
            <person name="Niimura Y."/>
            <person name="Cheng Z."/>
            <person name="Nagamura Y."/>
            <person name="Antonio B.A."/>
            <person name="Kanamori H."/>
            <person name="Hosokawa S."/>
            <person name="Masukawa M."/>
            <person name="Arikawa K."/>
            <person name="Chiden Y."/>
            <person name="Hayashi M."/>
            <person name="Okamoto M."/>
            <person name="Ando T."/>
            <person name="Aoki H."/>
            <person name="Arita K."/>
            <person name="Hamada M."/>
            <person name="Harada C."/>
            <person name="Hijishita S."/>
            <person name="Honda M."/>
            <person name="Ichikawa Y."/>
            <person name="Idonuma A."/>
            <person name="Iijima M."/>
            <person name="Ikeda M."/>
            <person name="Ikeno M."/>
            <person name="Itoh S."/>
            <person name="Itoh T."/>
            <person name="Itoh Y."/>
            <person name="Itoh Y."/>
            <person name="Iwabuchi A."/>
            <person name="Kamiya K."/>
            <person name="Karasawa W."/>
            <person name="Katagiri S."/>
            <person name="Kikuta A."/>
            <person name="Kobayashi N."/>
            <person name="Kono I."/>
            <person name="Machita K."/>
            <person name="Maehara T."/>
            <person name="Mizuno H."/>
            <person name="Mizubayashi T."/>
            <person name="Mukai Y."/>
            <person name="Nagasaki H."/>
            <person name="Nakashima M."/>
            <person name="Nakama Y."/>
            <person name="Nakamichi Y."/>
            <person name="Nakamura M."/>
            <person name="Namiki N."/>
            <person name="Negishi M."/>
            <person name="Ohta I."/>
            <person name="Ono N."/>
            <person name="Saji S."/>
            <person name="Sakai K."/>
            <person name="Shibata M."/>
            <person name="Shimokawa T."/>
            <person name="Shomura A."/>
            <person name="Song J."/>
            <person name="Takazaki Y."/>
            <person name="Terasawa K."/>
            <person name="Tsuji K."/>
            <person name="Waki K."/>
            <person name="Yamagata H."/>
            <person name="Yamane H."/>
            <person name="Yoshiki S."/>
            <person name="Yoshihara R."/>
            <person name="Yukawa K."/>
            <person name="Zhong H."/>
            <person name="Iwama H."/>
            <person name="Endo T."/>
            <person name="Ito H."/>
            <person name="Hahn J.H."/>
            <person name="Kim H.I."/>
            <person name="Eun M.Y."/>
            <person name="Yano M."/>
            <person name="Jiang J."/>
            <person name="Gojobori T."/>
        </authorList>
    </citation>
    <scope>NUCLEOTIDE SEQUENCE</scope>
</reference>
<reference evidence="3" key="3">
    <citation type="journal article" date="2008" name="Nucleic Acids Res.">
        <title>The rice annotation project database (RAP-DB): 2008 update.</title>
        <authorList>
            <consortium name="The rice annotation project (RAP)"/>
        </authorList>
    </citation>
    <scope>GENOME REANNOTATION</scope>
    <source>
        <strain evidence="3">cv. Nipponbare</strain>
    </source>
</reference>
<evidence type="ECO:0000313" key="3">
    <source>
        <dbReference type="Proteomes" id="UP000000763"/>
    </source>
</evidence>
<dbReference type="AlphaFoldDB" id="Q5Z8P8"/>
<protein>
    <submittedName>
        <fullName evidence="2">Uncharacterized protein</fullName>
    </submittedName>
</protein>
<dbReference type="EMBL" id="AP003764">
    <property type="protein sequence ID" value="BAD53849.1"/>
    <property type="molecule type" value="Genomic_DNA"/>
</dbReference>
<organism evidence="2">
    <name type="scientific">Oryza sativa subsp. japonica</name>
    <name type="common">Rice</name>
    <dbReference type="NCBI Taxonomy" id="39947"/>
    <lineage>
        <taxon>Eukaryota</taxon>
        <taxon>Viridiplantae</taxon>
        <taxon>Streptophyta</taxon>
        <taxon>Embryophyta</taxon>
        <taxon>Tracheophyta</taxon>
        <taxon>Spermatophyta</taxon>
        <taxon>Magnoliopsida</taxon>
        <taxon>Liliopsida</taxon>
        <taxon>Poales</taxon>
        <taxon>Poaceae</taxon>
        <taxon>BOP clade</taxon>
        <taxon>Oryzoideae</taxon>
        <taxon>Oryzeae</taxon>
        <taxon>Oryzinae</taxon>
        <taxon>Oryza</taxon>
        <taxon>Oryza sativa</taxon>
    </lineage>
</organism>
<evidence type="ECO:0000313" key="2">
    <source>
        <dbReference type="EMBL" id="BAD53849.1"/>
    </source>
</evidence>
<proteinExistence type="predicted"/>
<gene>
    <name evidence="2" type="ORF">B1051E10.31</name>
    <name evidence="1" type="ORF">P0463A02.1</name>
</gene>